<dbReference type="SUPFAM" id="SSF142433">
    <property type="entry name" value="CinA-like"/>
    <property type="match status" value="1"/>
</dbReference>
<dbReference type="Pfam" id="PF02464">
    <property type="entry name" value="CinA"/>
    <property type="match status" value="1"/>
</dbReference>
<dbReference type="eggNOG" id="COG1546">
    <property type="taxonomic scope" value="Bacteria"/>
</dbReference>
<dbReference type="STRING" id="1693.BMIN_1602"/>
<gene>
    <name evidence="3" type="ORF">BMIN_1602</name>
</gene>
<organism evidence="3 4">
    <name type="scientific">Bifidobacterium minimum</name>
    <dbReference type="NCBI Taxonomy" id="1693"/>
    <lineage>
        <taxon>Bacteria</taxon>
        <taxon>Bacillati</taxon>
        <taxon>Actinomycetota</taxon>
        <taxon>Actinomycetes</taxon>
        <taxon>Bifidobacteriales</taxon>
        <taxon>Bifidobacteriaceae</taxon>
        <taxon>Bifidobacterium</taxon>
    </lineage>
</organism>
<protein>
    <submittedName>
        <fullName evidence="3">CinA-like protein</fullName>
    </submittedName>
</protein>
<evidence type="ECO:0000256" key="1">
    <source>
        <dbReference type="SAM" id="MobiDB-lite"/>
    </source>
</evidence>
<dbReference type="Gene3D" id="3.90.950.20">
    <property type="entry name" value="CinA-like"/>
    <property type="match status" value="1"/>
</dbReference>
<sequence>METGGFASDSPSGAVDRRDDGRGCDGLSVEDMDAAGVRLASEVMDRCRVGGVRVAVAESLTGGLLADAFVSVPGASSVFLGSAVTYDVKAKASLLRVDARLLRDQGAVHPAVAAQMAEGVARLFDQPQYAGRVLGLSTTGVAGPGPDERGRAEGLAYVGVSIPCEVAGSAGNRRGMVMEIRASGGRERIRRYVVVGLLRYVMQLTGGGWE</sequence>
<dbReference type="InterPro" id="IPR036653">
    <property type="entry name" value="CinA-like_C"/>
</dbReference>
<evidence type="ECO:0000313" key="4">
    <source>
        <dbReference type="Proteomes" id="UP000029014"/>
    </source>
</evidence>
<accession>A0A087BM15</accession>
<reference evidence="3 4" key="1">
    <citation type="submission" date="2014-03" db="EMBL/GenBank/DDBJ databases">
        <title>Genomics of Bifidobacteria.</title>
        <authorList>
            <person name="Ventura M."/>
            <person name="Milani C."/>
            <person name="Lugli G.A."/>
        </authorList>
    </citation>
    <scope>NUCLEOTIDE SEQUENCE [LARGE SCALE GENOMIC DNA]</scope>
    <source>
        <strain evidence="3 4">LMG 11592</strain>
    </source>
</reference>
<keyword evidence="4" id="KW-1185">Reference proteome</keyword>
<evidence type="ECO:0000259" key="2">
    <source>
        <dbReference type="Pfam" id="PF02464"/>
    </source>
</evidence>
<comment type="caution">
    <text evidence="3">The sequence shown here is derived from an EMBL/GenBank/DDBJ whole genome shotgun (WGS) entry which is preliminary data.</text>
</comment>
<proteinExistence type="predicted"/>
<feature type="domain" description="CinA C-terminal" evidence="2">
    <location>
        <begin position="39"/>
        <end position="195"/>
    </location>
</feature>
<evidence type="ECO:0000313" key="3">
    <source>
        <dbReference type="EMBL" id="KFI72065.1"/>
    </source>
</evidence>
<dbReference type="InterPro" id="IPR008136">
    <property type="entry name" value="CinA_C"/>
</dbReference>
<feature type="region of interest" description="Disordered" evidence="1">
    <location>
        <begin position="1"/>
        <end position="22"/>
    </location>
</feature>
<dbReference type="NCBIfam" id="TIGR00199">
    <property type="entry name" value="PncC_domain"/>
    <property type="match status" value="1"/>
</dbReference>
<dbReference type="Proteomes" id="UP000029014">
    <property type="component" value="Unassembled WGS sequence"/>
</dbReference>
<dbReference type="EMBL" id="JGZD01000010">
    <property type="protein sequence ID" value="KFI72065.1"/>
    <property type="molecule type" value="Genomic_DNA"/>
</dbReference>
<name>A0A087BM15_9BIFI</name>
<dbReference type="AlphaFoldDB" id="A0A087BM15"/>